<comment type="caution">
    <text evidence="2">The sequence shown here is derived from an EMBL/GenBank/DDBJ whole genome shotgun (WGS) entry which is preliminary data.</text>
</comment>
<evidence type="ECO:0000313" key="3">
    <source>
        <dbReference type="Proteomes" id="UP000499080"/>
    </source>
</evidence>
<evidence type="ECO:0000313" key="2">
    <source>
        <dbReference type="EMBL" id="GBO09865.1"/>
    </source>
</evidence>
<protein>
    <submittedName>
        <fullName evidence="2">Uncharacterized protein</fullName>
    </submittedName>
</protein>
<dbReference type="AlphaFoldDB" id="A0A4Y2UA41"/>
<dbReference type="Proteomes" id="UP000499080">
    <property type="component" value="Unassembled WGS sequence"/>
</dbReference>
<dbReference type="EMBL" id="BGPR01035171">
    <property type="protein sequence ID" value="GBO09865.1"/>
    <property type="molecule type" value="Genomic_DNA"/>
</dbReference>
<organism evidence="2 3">
    <name type="scientific">Araneus ventricosus</name>
    <name type="common">Orbweaver spider</name>
    <name type="synonym">Epeira ventricosa</name>
    <dbReference type="NCBI Taxonomy" id="182803"/>
    <lineage>
        <taxon>Eukaryota</taxon>
        <taxon>Metazoa</taxon>
        <taxon>Ecdysozoa</taxon>
        <taxon>Arthropoda</taxon>
        <taxon>Chelicerata</taxon>
        <taxon>Arachnida</taxon>
        <taxon>Araneae</taxon>
        <taxon>Araneomorphae</taxon>
        <taxon>Entelegynae</taxon>
        <taxon>Araneoidea</taxon>
        <taxon>Araneidae</taxon>
        <taxon>Araneus</taxon>
    </lineage>
</organism>
<reference evidence="2 3" key="1">
    <citation type="journal article" date="2019" name="Sci. Rep.">
        <title>Orb-weaving spider Araneus ventricosus genome elucidates the spidroin gene catalogue.</title>
        <authorList>
            <person name="Kono N."/>
            <person name="Nakamura H."/>
            <person name="Ohtoshi R."/>
            <person name="Moran D.A.P."/>
            <person name="Shinohara A."/>
            <person name="Yoshida Y."/>
            <person name="Fujiwara M."/>
            <person name="Mori M."/>
            <person name="Tomita M."/>
            <person name="Arakawa K."/>
        </authorList>
    </citation>
    <scope>NUCLEOTIDE SEQUENCE [LARGE SCALE GENOMIC DNA]</scope>
</reference>
<feature type="region of interest" description="Disordered" evidence="1">
    <location>
        <begin position="54"/>
        <end position="79"/>
    </location>
</feature>
<proteinExistence type="predicted"/>
<accession>A0A4Y2UA41</accession>
<sequence>MRDTSCSKKRDVPVLLPSECAGTPREAGSRAGCDDDHCSKKTFQRYLSGECQPLREAETRDDGPATKRDVPAGYSCREE</sequence>
<name>A0A4Y2UA41_ARAVE</name>
<keyword evidence="3" id="KW-1185">Reference proteome</keyword>
<evidence type="ECO:0000256" key="1">
    <source>
        <dbReference type="SAM" id="MobiDB-lite"/>
    </source>
</evidence>
<gene>
    <name evidence="2" type="ORF">AVEN_182246_1</name>
</gene>